<dbReference type="SUPFAM" id="SSF63748">
    <property type="entry name" value="Tudor/PWWP/MBT"/>
    <property type="match status" value="1"/>
</dbReference>
<dbReference type="InterPro" id="IPR002999">
    <property type="entry name" value="Tudor"/>
</dbReference>
<keyword evidence="4" id="KW-0507">mRNA processing</keyword>
<keyword evidence="6" id="KW-0539">Nucleus</keyword>
<dbReference type="GO" id="GO:0006397">
    <property type="term" value="P:mRNA processing"/>
    <property type="evidence" value="ECO:0007669"/>
    <property type="project" value="UniProtKB-KW"/>
</dbReference>
<keyword evidence="5" id="KW-0508">mRNA splicing</keyword>
<comment type="subcellular location">
    <subcellularLocation>
        <location evidence="1">Cytoplasm</location>
        <location evidence="1">Myofibril</location>
        <location evidence="1">Sarcomere</location>
        <location evidence="1">Z line</location>
    </subcellularLocation>
    <subcellularLocation>
        <location evidence="2">Nucleus</location>
        <location evidence="2">Cajal body</location>
    </subcellularLocation>
    <subcellularLocation>
        <location evidence="7">Nucleus</location>
        <location evidence="7">Gem</location>
    </subcellularLocation>
</comment>
<evidence type="ECO:0000313" key="12">
    <source>
        <dbReference type="WBParaSite" id="TCNE_0001839701-mRNA-1"/>
    </source>
</evidence>
<dbReference type="SMART" id="SM00333">
    <property type="entry name" value="TUDOR"/>
    <property type="match status" value="1"/>
</dbReference>
<organism evidence="11 12">
    <name type="scientific">Toxocara canis</name>
    <name type="common">Canine roundworm</name>
    <dbReference type="NCBI Taxonomy" id="6265"/>
    <lineage>
        <taxon>Eukaryota</taxon>
        <taxon>Metazoa</taxon>
        <taxon>Ecdysozoa</taxon>
        <taxon>Nematoda</taxon>
        <taxon>Chromadorea</taxon>
        <taxon>Rhabditida</taxon>
        <taxon>Spirurina</taxon>
        <taxon>Ascaridomorpha</taxon>
        <taxon>Ascaridoidea</taxon>
        <taxon>Toxocaridae</taxon>
        <taxon>Toxocara</taxon>
    </lineage>
</organism>
<dbReference type="GO" id="GO:0097504">
    <property type="term" value="C:Gemini of Cajal bodies"/>
    <property type="evidence" value="ECO:0007669"/>
    <property type="project" value="UniProtKB-SubCell"/>
</dbReference>
<dbReference type="CDD" id="cd21182">
    <property type="entry name" value="Tudor_SMN_SPF30-like"/>
    <property type="match status" value="1"/>
</dbReference>
<dbReference type="Proteomes" id="UP000050794">
    <property type="component" value="Unassembled WGS sequence"/>
</dbReference>
<evidence type="ECO:0000256" key="5">
    <source>
        <dbReference type="ARBA" id="ARBA00023187"/>
    </source>
</evidence>
<dbReference type="GO" id="GO:0015030">
    <property type="term" value="C:Cajal body"/>
    <property type="evidence" value="ECO:0007669"/>
    <property type="project" value="UniProtKB-SubCell"/>
</dbReference>
<dbReference type="InterPro" id="IPR040424">
    <property type="entry name" value="Smn1"/>
</dbReference>
<dbReference type="EMBL" id="UYWY01025481">
    <property type="protein sequence ID" value="VDM49714.1"/>
    <property type="molecule type" value="Genomic_DNA"/>
</dbReference>
<proteinExistence type="inferred from homology"/>
<dbReference type="CDD" id="cd22852">
    <property type="entry name" value="SMN_C"/>
    <property type="match status" value="1"/>
</dbReference>
<accession>A0A183VCC3</accession>
<evidence type="ECO:0000256" key="2">
    <source>
        <dbReference type="ARBA" id="ARBA00004408"/>
    </source>
</evidence>
<dbReference type="AlphaFoldDB" id="A0A183VCC3"/>
<dbReference type="GO" id="GO:0030018">
    <property type="term" value="C:Z disc"/>
    <property type="evidence" value="ECO:0007669"/>
    <property type="project" value="UniProtKB-SubCell"/>
</dbReference>
<dbReference type="PANTHER" id="PTHR39267:SF1">
    <property type="entry name" value="SURVIVAL MOTOR NEURON PROTEIN"/>
    <property type="match status" value="1"/>
</dbReference>
<reference evidence="12" key="1">
    <citation type="submission" date="2016-06" db="UniProtKB">
        <authorList>
            <consortium name="WormBaseParasite"/>
        </authorList>
    </citation>
    <scope>IDENTIFICATION</scope>
</reference>
<feature type="region of interest" description="Disordered" evidence="8">
    <location>
        <begin position="133"/>
        <end position="158"/>
    </location>
</feature>
<dbReference type="InterPro" id="IPR047313">
    <property type="entry name" value="SMN_C"/>
</dbReference>
<name>A0A183VCC3_TOXCA</name>
<evidence type="ECO:0000256" key="6">
    <source>
        <dbReference type="ARBA" id="ARBA00023242"/>
    </source>
</evidence>
<evidence type="ECO:0000256" key="3">
    <source>
        <dbReference type="ARBA" id="ARBA00005371"/>
    </source>
</evidence>
<dbReference type="Gene3D" id="2.30.30.140">
    <property type="match status" value="1"/>
</dbReference>
<dbReference type="PROSITE" id="PS50304">
    <property type="entry name" value="TUDOR"/>
    <property type="match status" value="1"/>
</dbReference>
<dbReference type="PANTHER" id="PTHR39267">
    <property type="entry name" value="SURVIVAL MOTOR NEURON-LIKE PROTEIN 1"/>
    <property type="match status" value="1"/>
</dbReference>
<evidence type="ECO:0000313" key="10">
    <source>
        <dbReference type="EMBL" id="VDM49714.1"/>
    </source>
</evidence>
<evidence type="ECO:0000313" key="11">
    <source>
        <dbReference type="Proteomes" id="UP000050794"/>
    </source>
</evidence>
<dbReference type="Pfam" id="PF06003">
    <property type="entry name" value="SMN_Tudor"/>
    <property type="match status" value="1"/>
</dbReference>
<dbReference type="GO" id="GO:0008380">
    <property type="term" value="P:RNA splicing"/>
    <property type="evidence" value="ECO:0007669"/>
    <property type="project" value="UniProtKB-KW"/>
</dbReference>
<evidence type="ECO:0000256" key="1">
    <source>
        <dbReference type="ARBA" id="ARBA00004216"/>
    </source>
</evidence>
<reference evidence="10 11" key="2">
    <citation type="submission" date="2018-11" db="EMBL/GenBank/DDBJ databases">
        <authorList>
            <consortium name="Pathogen Informatics"/>
        </authorList>
    </citation>
    <scope>NUCLEOTIDE SEQUENCE [LARGE SCALE GENOMIC DNA]</scope>
</reference>
<gene>
    <name evidence="10" type="ORF">TCNE_LOCUS18393</name>
</gene>
<feature type="domain" description="Tudor" evidence="9">
    <location>
        <begin position="69"/>
        <end position="129"/>
    </location>
</feature>
<sequence length="264" mass="29661">MNEQKKSDAAFEEEEACSKQTEDAELADQDVFAVDDDIREDDEGSRFNDSSGVDTTMLDMYSRAVSSVYWSVGNRCLAPFYEDNMWYPAMIQKLHWKSGECEVLYEGYGNVATVSITDLAAINEDTRAEGNTCATQLSSSNSADTDCPNGEDNRRTERSRKCEEFLQQGLHALPSMAPPPPPSFLNRAAAMDGEDVEANMLISWYMCGYHTGYRQFDKNIEFSTVSTNFFAGCERYVKKGIALMAITNNAQGYWLTEEVIKMKN</sequence>
<evidence type="ECO:0000256" key="4">
    <source>
        <dbReference type="ARBA" id="ARBA00022664"/>
    </source>
</evidence>
<dbReference type="Pfam" id="PF20635">
    <property type="entry name" value="SMN_YG-box"/>
    <property type="match status" value="1"/>
</dbReference>
<dbReference type="WBParaSite" id="TCNE_0001839701-mRNA-1">
    <property type="protein sequence ID" value="TCNE_0001839701-mRNA-1"/>
    <property type="gene ID" value="TCNE_0001839701"/>
</dbReference>
<dbReference type="GO" id="GO:0003723">
    <property type="term" value="F:RNA binding"/>
    <property type="evidence" value="ECO:0007669"/>
    <property type="project" value="InterPro"/>
</dbReference>
<evidence type="ECO:0000256" key="8">
    <source>
        <dbReference type="SAM" id="MobiDB-lite"/>
    </source>
</evidence>
<feature type="compositionally biased region" description="Polar residues" evidence="8">
    <location>
        <begin position="133"/>
        <end position="144"/>
    </location>
</feature>
<protein>
    <submittedName>
        <fullName evidence="12">Tudor domain-containing protein</fullName>
    </submittedName>
</protein>
<comment type="similarity">
    <text evidence="3">Belongs to the SMN family.</text>
</comment>
<feature type="region of interest" description="Disordered" evidence="8">
    <location>
        <begin position="1"/>
        <end position="23"/>
    </location>
</feature>
<evidence type="ECO:0000256" key="7">
    <source>
        <dbReference type="ARBA" id="ARBA00034695"/>
    </source>
</evidence>
<dbReference type="InterPro" id="IPR010304">
    <property type="entry name" value="SMN_Tudor"/>
</dbReference>
<evidence type="ECO:0000259" key="9">
    <source>
        <dbReference type="PROSITE" id="PS50304"/>
    </source>
</evidence>
<keyword evidence="11" id="KW-1185">Reference proteome</keyword>